<sequence length="281" mass="29687">MIDLMAREMRLRPGPVPAALGGSSVAVGKHLLRGDEFVLREPGLAFHYRKGEGVTVERQPGPADPDEEELFLNGSVYAAVAAINGLMPLHASAVAVGGKVAAFTGPAGAGKSTLVAGLSRLGLLLFCDDTLLLHFGQDGAITCLPGHKRMKLWRDAAELTESEPLERVSAAYPKVYVTPAGGDVAEPLPLGALVFLEEGAGGEAPCLLPLGGGEKIARLDDDHYTRALFDAASGHGRAERFALHARIARQAAMARFVRPKDRGGFWAATRYLAENISDMVG</sequence>
<keyword evidence="2" id="KW-1185">Reference proteome</keyword>
<comment type="caution">
    <text evidence="1">The sequence shown here is derived from an EMBL/GenBank/DDBJ whole genome shotgun (WGS) entry which is preliminary data.</text>
</comment>
<dbReference type="Proteomes" id="UP000566813">
    <property type="component" value="Unassembled WGS sequence"/>
</dbReference>
<dbReference type="InterPro" id="IPR027417">
    <property type="entry name" value="P-loop_NTPase"/>
</dbReference>
<name>A0A7X1FPL4_9SPHN</name>
<evidence type="ECO:0008006" key="3">
    <source>
        <dbReference type="Google" id="ProtNLM"/>
    </source>
</evidence>
<dbReference type="RefSeq" id="WP_185662856.1">
    <property type="nucleotide sequence ID" value="NZ_JACLAW010000002.1"/>
</dbReference>
<reference evidence="1 2" key="1">
    <citation type="submission" date="2020-08" db="EMBL/GenBank/DDBJ databases">
        <title>The genome sequence of type strain Novosphingobium flavum NBRC 111647.</title>
        <authorList>
            <person name="Liu Y."/>
        </authorList>
    </citation>
    <scope>NUCLEOTIDE SEQUENCE [LARGE SCALE GENOMIC DNA]</scope>
    <source>
        <strain evidence="1 2">NBRC 111647</strain>
    </source>
</reference>
<organism evidence="1 2">
    <name type="scientific">Novosphingobium flavum</name>
    <dbReference type="NCBI Taxonomy" id="1778672"/>
    <lineage>
        <taxon>Bacteria</taxon>
        <taxon>Pseudomonadati</taxon>
        <taxon>Pseudomonadota</taxon>
        <taxon>Alphaproteobacteria</taxon>
        <taxon>Sphingomonadales</taxon>
        <taxon>Sphingomonadaceae</taxon>
        <taxon>Novosphingobium</taxon>
    </lineage>
</organism>
<gene>
    <name evidence="1" type="ORF">H7F51_03710</name>
</gene>
<evidence type="ECO:0000313" key="1">
    <source>
        <dbReference type="EMBL" id="MBC2664623.1"/>
    </source>
</evidence>
<dbReference type="Gene3D" id="3.40.50.300">
    <property type="entry name" value="P-loop containing nucleotide triphosphate hydrolases"/>
    <property type="match status" value="1"/>
</dbReference>
<proteinExistence type="predicted"/>
<dbReference type="SUPFAM" id="SSF53795">
    <property type="entry name" value="PEP carboxykinase-like"/>
    <property type="match status" value="1"/>
</dbReference>
<dbReference type="AlphaFoldDB" id="A0A7X1FPL4"/>
<dbReference type="EMBL" id="JACLAW010000002">
    <property type="protein sequence ID" value="MBC2664623.1"/>
    <property type="molecule type" value="Genomic_DNA"/>
</dbReference>
<protein>
    <recommendedName>
        <fullName evidence="3">Hpr(Ser) kinase/phosphatase</fullName>
    </recommendedName>
</protein>
<accession>A0A7X1FPL4</accession>
<evidence type="ECO:0000313" key="2">
    <source>
        <dbReference type="Proteomes" id="UP000566813"/>
    </source>
</evidence>